<name>A0ABY0T6I9_9PROT</name>
<dbReference type="Proteomes" id="UP000183471">
    <property type="component" value="Unassembled WGS sequence"/>
</dbReference>
<evidence type="ECO:0000313" key="2">
    <source>
        <dbReference type="Proteomes" id="UP000183471"/>
    </source>
</evidence>
<keyword evidence="2" id="KW-1185">Reference proteome</keyword>
<evidence type="ECO:0000313" key="1">
    <source>
        <dbReference type="EMBL" id="SDQ33672.1"/>
    </source>
</evidence>
<accession>A0ABY0T6I9</accession>
<gene>
    <name evidence="1" type="ORF">SAMN05216402_0440</name>
</gene>
<dbReference type="EMBL" id="FNKY01000001">
    <property type="protein sequence ID" value="SDQ33672.1"/>
    <property type="molecule type" value="Genomic_DNA"/>
</dbReference>
<reference evidence="1 2" key="1">
    <citation type="submission" date="2016-10" db="EMBL/GenBank/DDBJ databases">
        <authorList>
            <person name="Varghese N."/>
            <person name="Submissions S."/>
        </authorList>
    </citation>
    <scope>NUCLEOTIDE SEQUENCE [LARGE SCALE GENOMIC DNA]</scope>
    <source>
        <strain evidence="1 2">Nl1</strain>
    </source>
</reference>
<organism evidence="1 2">
    <name type="scientific">Nitrosospira multiformis</name>
    <dbReference type="NCBI Taxonomy" id="1231"/>
    <lineage>
        <taxon>Bacteria</taxon>
        <taxon>Pseudomonadati</taxon>
        <taxon>Pseudomonadota</taxon>
        <taxon>Betaproteobacteria</taxon>
        <taxon>Nitrosomonadales</taxon>
        <taxon>Nitrosomonadaceae</taxon>
        <taxon>Nitrosospira</taxon>
    </lineage>
</organism>
<comment type="caution">
    <text evidence="1">The sequence shown here is derived from an EMBL/GenBank/DDBJ whole genome shotgun (WGS) entry which is preliminary data.</text>
</comment>
<sequence length="150" mass="17363">MPRLGNAFPPEMRRAFVLERLVSGCVIRIQVKFPQKTKPKFLVLIAEDDSEYWYFIANSEIHPFIRNREHLYRSQVAIDAASHTFLTHDSYLACHEIVKLRREEVIQELISDMSSFKGNVTAEIREQILAAIKSATTLTASEKRQILLFL</sequence>
<protein>
    <submittedName>
        <fullName evidence="1">Uncharacterized protein</fullName>
    </submittedName>
</protein>
<proteinExistence type="predicted"/>